<protein>
    <submittedName>
        <fullName evidence="8">Polyprenyl synthetase family protein</fullName>
    </submittedName>
</protein>
<reference evidence="8 9" key="1">
    <citation type="submission" date="2020-02" db="EMBL/GenBank/DDBJ databases">
        <title>Fructobacillus sp. isolated from paper mulberry of Taiwan.</title>
        <authorList>
            <person name="Lin S.-T."/>
        </authorList>
    </citation>
    <scope>NUCLEOTIDE SEQUENCE [LARGE SCALE GENOMIC DNA]</scope>
    <source>
        <strain evidence="8 9">M1-21</strain>
    </source>
</reference>
<dbReference type="RefSeq" id="WP_213792322.1">
    <property type="nucleotide sequence ID" value="NZ_JAAMFJ010000001.1"/>
</dbReference>
<gene>
    <name evidence="8" type="ORF">G6R28_00680</name>
</gene>
<organism evidence="8 9">
    <name type="scientific">Fructobacillus papyrifericola</name>
    <dbReference type="NCBI Taxonomy" id="2713172"/>
    <lineage>
        <taxon>Bacteria</taxon>
        <taxon>Bacillati</taxon>
        <taxon>Bacillota</taxon>
        <taxon>Bacilli</taxon>
        <taxon>Lactobacillales</taxon>
        <taxon>Lactobacillaceae</taxon>
        <taxon>Fructobacillus</taxon>
    </lineage>
</organism>
<keyword evidence="4" id="KW-0479">Metal-binding</keyword>
<keyword evidence="9" id="KW-1185">Reference proteome</keyword>
<comment type="cofactor">
    <cofactor evidence="1">
        <name>Mg(2+)</name>
        <dbReference type="ChEBI" id="CHEBI:18420"/>
    </cofactor>
</comment>
<evidence type="ECO:0000256" key="2">
    <source>
        <dbReference type="ARBA" id="ARBA00006706"/>
    </source>
</evidence>
<dbReference type="InterPro" id="IPR000092">
    <property type="entry name" value="Polyprenyl_synt"/>
</dbReference>
<evidence type="ECO:0000256" key="5">
    <source>
        <dbReference type="ARBA" id="ARBA00022842"/>
    </source>
</evidence>
<dbReference type="PANTHER" id="PTHR43281">
    <property type="entry name" value="FARNESYL DIPHOSPHATE SYNTHASE"/>
    <property type="match status" value="1"/>
</dbReference>
<dbReference type="PROSITE" id="PS00444">
    <property type="entry name" value="POLYPRENYL_SYNTHASE_2"/>
    <property type="match status" value="1"/>
</dbReference>
<dbReference type="EMBL" id="JAAMFJ010000001">
    <property type="protein sequence ID" value="MBS9335750.1"/>
    <property type="molecule type" value="Genomic_DNA"/>
</dbReference>
<evidence type="ECO:0000256" key="4">
    <source>
        <dbReference type="ARBA" id="ARBA00022723"/>
    </source>
</evidence>
<name>A0ABS5QTC6_9LACO</name>
<evidence type="ECO:0000313" key="8">
    <source>
        <dbReference type="EMBL" id="MBS9335750.1"/>
    </source>
</evidence>
<dbReference type="CDD" id="cd00685">
    <property type="entry name" value="Trans_IPPS_HT"/>
    <property type="match status" value="1"/>
</dbReference>
<keyword evidence="5" id="KW-0460">Magnesium</keyword>
<evidence type="ECO:0000313" key="9">
    <source>
        <dbReference type="Proteomes" id="UP000735205"/>
    </source>
</evidence>
<comment type="similarity">
    <text evidence="2 7">Belongs to the FPP/GGPP synthase family.</text>
</comment>
<keyword evidence="3 7" id="KW-0808">Transferase</keyword>
<keyword evidence="6" id="KW-0414">Isoprene biosynthesis</keyword>
<evidence type="ECO:0000256" key="6">
    <source>
        <dbReference type="ARBA" id="ARBA00023229"/>
    </source>
</evidence>
<comment type="caution">
    <text evidence="8">The sequence shown here is derived from an EMBL/GenBank/DDBJ whole genome shotgun (WGS) entry which is preliminary data.</text>
</comment>
<dbReference type="InterPro" id="IPR033749">
    <property type="entry name" value="Polyprenyl_synt_CS"/>
</dbReference>
<dbReference type="SFLD" id="SFLDS00005">
    <property type="entry name" value="Isoprenoid_Synthase_Type_I"/>
    <property type="match status" value="1"/>
</dbReference>
<proteinExistence type="inferred from homology"/>
<dbReference type="Pfam" id="PF00348">
    <property type="entry name" value="polyprenyl_synt"/>
    <property type="match status" value="1"/>
</dbReference>
<accession>A0ABS5QTC6</accession>
<dbReference type="PANTHER" id="PTHR43281:SF1">
    <property type="entry name" value="FARNESYL DIPHOSPHATE SYNTHASE"/>
    <property type="match status" value="1"/>
</dbReference>
<dbReference type="PROSITE" id="PS00723">
    <property type="entry name" value="POLYPRENYL_SYNTHASE_1"/>
    <property type="match status" value="1"/>
</dbReference>
<dbReference type="Proteomes" id="UP000735205">
    <property type="component" value="Unassembled WGS sequence"/>
</dbReference>
<evidence type="ECO:0000256" key="3">
    <source>
        <dbReference type="ARBA" id="ARBA00022679"/>
    </source>
</evidence>
<dbReference type="SUPFAM" id="SSF48576">
    <property type="entry name" value="Terpenoid synthases"/>
    <property type="match status" value="1"/>
</dbReference>
<sequence>MTNFKDFIKTYKPQVEAALVAETTKPEKALISNYEEDAAYEKALQYALLTPGKRLRPLLALAVIDSFGQDIDGQAVKAASAIEWVHAYSLVHDDLPEMDNDAYRRGKLSVHALYGPALAVLVGDALQANAYAILSSLTAISAEQQVKMVATLANRSGAFGMVYGQVLDMRNHDAKGIGEVGSMERVEAFSNLMKVYQMKTADLLVAAALIGGHYLGLGQEALLHLERYATKLGIIFQIQDDIDDYEQDVKEDVVSFVRFYGLEESKKMVADLLDQAHGALADLKAVDGRFDPALLTDLIDLIGA</sequence>
<dbReference type="InterPro" id="IPR008949">
    <property type="entry name" value="Isoprenoid_synthase_dom_sf"/>
</dbReference>
<evidence type="ECO:0000256" key="7">
    <source>
        <dbReference type="RuleBase" id="RU004466"/>
    </source>
</evidence>
<dbReference type="Gene3D" id="1.10.600.10">
    <property type="entry name" value="Farnesyl Diphosphate Synthase"/>
    <property type="match status" value="1"/>
</dbReference>
<evidence type="ECO:0000256" key="1">
    <source>
        <dbReference type="ARBA" id="ARBA00001946"/>
    </source>
</evidence>